<dbReference type="EMBL" id="ML119052">
    <property type="protein sequence ID" value="ROT41654.1"/>
    <property type="molecule type" value="Genomic_DNA"/>
</dbReference>
<dbReference type="AlphaFoldDB" id="A0A3N2Q4F3"/>
<proteinExistence type="predicted"/>
<organism evidence="2 3">
    <name type="scientific">Sodiomyces alkalinus (strain CBS 110278 / VKM F-3762 / F11)</name>
    <name type="common">Alkaliphilic filamentous fungus</name>
    <dbReference type="NCBI Taxonomy" id="1314773"/>
    <lineage>
        <taxon>Eukaryota</taxon>
        <taxon>Fungi</taxon>
        <taxon>Dikarya</taxon>
        <taxon>Ascomycota</taxon>
        <taxon>Pezizomycotina</taxon>
        <taxon>Sordariomycetes</taxon>
        <taxon>Hypocreomycetidae</taxon>
        <taxon>Glomerellales</taxon>
        <taxon>Plectosphaerellaceae</taxon>
        <taxon>Sodiomyces</taxon>
    </lineage>
</organism>
<keyword evidence="3" id="KW-1185">Reference proteome</keyword>
<gene>
    <name evidence="2" type="ORF">SODALDRAFT_338896</name>
</gene>
<feature type="region of interest" description="Disordered" evidence="1">
    <location>
        <begin position="538"/>
        <end position="560"/>
    </location>
</feature>
<sequence>MATSSSLRAASPRWSLNDLSPELLALVIEHLHDIDARSVAEARILCARLDAIATPILFRVLHLNKNIVSPDAESRYPGVFANIAAHTRHVVVGIYLDPSGINKVLYTAQNLVSVRYDAGSRFAVSDLQNLHITPPSLEWRYSDAELEHGRPWLPFELLDFYHERLRGIKLHVENLPLREFDRQQQDTYVRAIPAHLLVTLKMASPAPPLITNLHSLKSLLLLARRLETFHYEGRGQGTSFNFRPGERLPPFKELALRSYDWNHSKDETAMHWDFSNIRSLDLDLVPIFEFLSSINPLDLANLLRLHCEDYSAHLRVDNRQEATRGLYLLVKHYIRALHTLSITCHIRSFPIDAILAHSPSLRALRFRDHVGFRDEDYRCPTLSPVDVASLGRRLPYVHTLELDMDAALCEPSAFLRAVCTFRSLRDLTLHVQTVINPLEDVEPEADPDYDAVVQTLFFLHHCKKQAAEEWARVPTQARKGLSPVAPWSRITITVGGWRRVMARRFSTAWREQNQKGIFAERCFVAERCEEGRPMRLKEQGHIEMQSASSSPEGSIRNVDD</sequence>
<dbReference type="GeneID" id="39581295"/>
<dbReference type="OrthoDB" id="3594971at2759"/>
<accession>A0A3N2Q4F3</accession>
<dbReference type="RefSeq" id="XP_028469460.1">
    <property type="nucleotide sequence ID" value="XM_028612817.1"/>
</dbReference>
<evidence type="ECO:0000256" key="1">
    <source>
        <dbReference type="SAM" id="MobiDB-lite"/>
    </source>
</evidence>
<evidence type="ECO:0000313" key="2">
    <source>
        <dbReference type="EMBL" id="ROT41654.1"/>
    </source>
</evidence>
<name>A0A3N2Q4F3_SODAK</name>
<dbReference type="Proteomes" id="UP000272025">
    <property type="component" value="Unassembled WGS sequence"/>
</dbReference>
<reference evidence="2 3" key="1">
    <citation type="journal article" date="2018" name="Mol. Ecol.">
        <title>The obligate alkalophilic soda-lake fungus Sodiomyces alkalinus has shifted to a protein diet.</title>
        <authorList>
            <person name="Grum-Grzhimaylo A.A."/>
            <person name="Falkoski D.L."/>
            <person name="van den Heuvel J."/>
            <person name="Valero-Jimenez C.A."/>
            <person name="Min B."/>
            <person name="Choi I.G."/>
            <person name="Lipzen A."/>
            <person name="Daum C.G."/>
            <person name="Aanen D.K."/>
            <person name="Tsang A."/>
            <person name="Henrissat B."/>
            <person name="Bilanenko E.N."/>
            <person name="de Vries R.P."/>
            <person name="van Kan J.A.L."/>
            <person name="Grigoriev I.V."/>
            <person name="Debets A.J.M."/>
        </authorList>
    </citation>
    <scope>NUCLEOTIDE SEQUENCE [LARGE SCALE GENOMIC DNA]</scope>
    <source>
        <strain evidence="2 3">F11</strain>
    </source>
</reference>
<evidence type="ECO:0000313" key="3">
    <source>
        <dbReference type="Proteomes" id="UP000272025"/>
    </source>
</evidence>
<protein>
    <submittedName>
        <fullName evidence="2">F-box domain-containing protein</fullName>
    </submittedName>
</protein>